<feature type="transmembrane region" description="Helical" evidence="1">
    <location>
        <begin position="125"/>
        <end position="143"/>
    </location>
</feature>
<keyword evidence="1" id="KW-1133">Transmembrane helix</keyword>
<gene>
    <name evidence="2" type="ORF">OKA05_10375</name>
</gene>
<proteinExistence type="predicted"/>
<organism evidence="2 3">
    <name type="scientific">Luteolibacter arcticus</name>
    <dbReference type="NCBI Taxonomy" id="1581411"/>
    <lineage>
        <taxon>Bacteria</taxon>
        <taxon>Pseudomonadati</taxon>
        <taxon>Verrucomicrobiota</taxon>
        <taxon>Verrucomicrobiia</taxon>
        <taxon>Verrucomicrobiales</taxon>
        <taxon>Verrucomicrobiaceae</taxon>
        <taxon>Luteolibacter</taxon>
    </lineage>
</organism>
<dbReference type="EMBL" id="JAPDDT010000003">
    <property type="protein sequence ID" value="MCW1922957.1"/>
    <property type="molecule type" value="Genomic_DNA"/>
</dbReference>
<feature type="transmembrane region" description="Helical" evidence="1">
    <location>
        <begin position="209"/>
        <end position="232"/>
    </location>
</feature>
<evidence type="ECO:0000313" key="3">
    <source>
        <dbReference type="Proteomes" id="UP001320876"/>
    </source>
</evidence>
<keyword evidence="1" id="KW-0472">Membrane</keyword>
<name>A0ABT3GH86_9BACT</name>
<feature type="transmembrane region" description="Helical" evidence="1">
    <location>
        <begin position="176"/>
        <end position="197"/>
    </location>
</feature>
<comment type="caution">
    <text evidence="2">The sequence shown here is derived from an EMBL/GenBank/DDBJ whole genome shotgun (WGS) entry which is preliminary data.</text>
</comment>
<accession>A0ABT3GH86</accession>
<protein>
    <submittedName>
        <fullName evidence="2">Uncharacterized protein</fullName>
    </submittedName>
</protein>
<keyword evidence="1" id="KW-0812">Transmembrane</keyword>
<keyword evidence="3" id="KW-1185">Reference proteome</keyword>
<feature type="transmembrane region" description="Helical" evidence="1">
    <location>
        <begin position="100"/>
        <end position="119"/>
    </location>
</feature>
<dbReference type="Proteomes" id="UP001320876">
    <property type="component" value="Unassembled WGS sequence"/>
</dbReference>
<evidence type="ECO:0000256" key="1">
    <source>
        <dbReference type="SAM" id="Phobius"/>
    </source>
</evidence>
<evidence type="ECO:0000313" key="2">
    <source>
        <dbReference type="EMBL" id="MCW1922957.1"/>
    </source>
</evidence>
<sequence>MPPLRADNSLIERFGPTASILAATHASRWNGFVPPDDVLNPYAPPAEETAAAETPGVWRVEGDCLIVREGTVLPRVDLDGRGKGGPLTPMWLKLPVPLDVKGIAVTSFIALPVLGYIIFQSMRGGRLSVVWAMVIAMVAQFLLRGVKVRTGPANVFGYISVPAVRAMTRRARWRRWLTGALLVPVVVIFPLMAAYPLMTKRYDQVIEVAKLAGGMVAVSLVILLGVAVWGEFDKGWRCPRFRDGWLWVKGIGPQALIELGARSVGYQPVPVKRKVLKMRLDRMPLAFWRKAHGSGPLGRLWTWWFRWQTKGKPLEHDIFHWSERDWLAPEEADPELLAAWRSEIAGTPLADWTMAYSERVASPVGCDQVTELVFLSPDGRHTAIPSITRIVIGRKLRETRDLNFRSFTTGGRIIATATSEPVGPLPEEVKFALAKGSPMEVAAAHLQRISGEDLVPMNAEEARRQEEREMQLNHEAMEAAGIYGPIEEMDFFRP</sequence>
<dbReference type="RefSeq" id="WP_264487063.1">
    <property type="nucleotide sequence ID" value="NZ_JAPDDT010000003.1"/>
</dbReference>
<reference evidence="2 3" key="1">
    <citation type="submission" date="2022-10" db="EMBL/GenBank/DDBJ databases">
        <title>Luteolibacter arcticus strain CCTCC AB 2014275, whole genome shotgun sequencing project.</title>
        <authorList>
            <person name="Zhao G."/>
            <person name="Shen L."/>
        </authorList>
    </citation>
    <scope>NUCLEOTIDE SEQUENCE [LARGE SCALE GENOMIC DNA]</scope>
    <source>
        <strain evidence="2 3">CCTCC AB 2014275</strain>
    </source>
</reference>